<dbReference type="NCBIfam" id="NF002010">
    <property type="entry name" value="PRK00811.1"/>
    <property type="match status" value="1"/>
</dbReference>
<evidence type="ECO:0000313" key="7">
    <source>
        <dbReference type="EMBL" id="MBP1917975.1"/>
    </source>
</evidence>
<dbReference type="Gene3D" id="3.40.50.150">
    <property type="entry name" value="Vaccinia Virus protein VP39"/>
    <property type="match status" value="1"/>
</dbReference>
<comment type="function">
    <text evidence="4">Catalyzes the irreversible transfer of a propylamine group from the amino donor S-adenosylmethioninamine (decarboxy-AdoMet) to putrescine (1,4-diaminobutane) to yield spermidine.</text>
</comment>
<comment type="catalytic activity">
    <reaction evidence="4">
        <text>S-adenosyl 3-(methylsulfanyl)propylamine + putrescine = S-methyl-5'-thioadenosine + spermidine + H(+)</text>
        <dbReference type="Rhea" id="RHEA:12721"/>
        <dbReference type="ChEBI" id="CHEBI:15378"/>
        <dbReference type="ChEBI" id="CHEBI:17509"/>
        <dbReference type="ChEBI" id="CHEBI:57443"/>
        <dbReference type="ChEBI" id="CHEBI:57834"/>
        <dbReference type="ChEBI" id="CHEBI:326268"/>
        <dbReference type="EC" id="2.5.1.16"/>
    </reaction>
</comment>
<feature type="binding site" evidence="4">
    <location>
        <position position="86"/>
    </location>
    <ligand>
        <name>spermidine</name>
        <dbReference type="ChEBI" id="CHEBI:57834"/>
    </ligand>
</feature>
<evidence type="ECO:0000259" key="6">
    <source>
        <dbReference type="PROSITE" id="PS51006"/>
    </source>
</evidence>
<dbReference type="InterPro" id="IPR037163">
    <property type="entry name" value="Spermidine_synt_N_sf"/>
</dbReference>
<dbReference type="RefSeq" id="WP_209458219.1">
    <property type="nucleotide sequence ID" value="NZ_JAGGKC010000002.1"/>
</dbReference>
<dbReference type="HAMAP" id="MF_00198">
    <property type="entry name" value="Spermidine_synth"/>
    <property type="match status" value="1"/>
</dbReference>
<keyword evidence="8" id="KW-1185">Reference proteome</keyword>
<evidence type="ECO:0000256" key="1">
    <source>
        <dbReference type="ARBA" id="ARBA00007867"/>
    </source>
</evidence>
<dbReference type="InterPro" id="IPR029063">
    <property type="entry name" value="SAM-dependent_MTases_sf"/>
</dbReference>
<dbReference type="PROSITE" id="PS51006">
    <property type="entry name" value="PABS_2"/>
    <property type="match status" value="1"/>
</dbReference>
<keyword evidence="4" id="KW-0745">Spermidine biosynthesis</keyword>
<reference evidence="7 8" key="1">
    <citation type="submission" date="2021-03" db="EMBL/GenBank/DDBJ databases">
        <title>Genomic Encyclopedia of Type Strains, Phase IV (KMG-IV): sequencing the most valuable type-strain genomes for metagenomic binning, comparative biology and taxonomic classification.</title>
        <authorList>
            <person name="Goeker M."/>
        </authorList>
    </citation>
    <scope>NUCLEOTIDE SEQUENCE [LARGE SCALE GENOMIC DNA]</scope>
    <source>
        <strain evidence="7 8">DSM 6139</strain>
    </source>
</reference>
<dbReference type="EMBL" id="JAGGKC010000002">
    <property type="protein sequence ID" value="MBP1917975.1"/>
    <property type="molecule type" value="Genomic_DNA"/>
</dbReference>
<evidence type="ECO:0000256" key="2">
    <source>
        <dbReference type="ARBA" id="ARBA00022679"/>
    </source>
</evidence>
<dbReference type="InterPro" id="IPR035246">
    <property type="entry name" value="Spermidine_synt_N"/>
</dbReference>
<evidence type="ECO:0000256" key="3">
    <source>
        <dbReference type="ARBA" id="ARBA00023115"/>
    </source>
</evidence>
<feature type="binding site" evidence="4">
    <location>
        <begin position="137"/>
        <end position="138"/>
    </location>
    <ligand>
        <name>S-methyl-5'-thioadenosine</name>
        <dbReference type="ChEBI" id="CHEBI:17509"/>
    </ligand>
</feature>
<keyword evidence="2 4" id="KW-0808">Transferase</keyword>
<keyword evidence="3 4" id="KW-0620">Polyamine biosynthesis</keyword>
<dbReference type="SUPFAM" id="SSF53335">
    <property type="entry name" value="S-adenosyl-L-methionine-dependent methyltransferases"/>
    <property type="match status" value="1"/>
</dbReference>
<dbReference type="InterPro" id="IPR030374">
    <property type="entry name" value="PABS"/>
</dbReference>
<dbReference type="Pfam" id="PF17284">
    <property type="entry name" value="Spermine_synt_N"/>
    <property type="match status" value="1"/>
</dbReference>
<feature type="active site" description="Proton acceptor" evidence="4 5">
    <location>
        <position position="155"/>
    </location>
</feature>
<dbReference type="PANTHER" id="PTHR11558:SF11">
    <property type="entry name" value="SPERMIDINE SYNTHASE"/>
    <property type="match status" value="1"/>
</dbReference>
<comment type="caution">
    <text evidence="7">The sequence shown here is derived from an EMBL/GenBank/DDBJ whole genome shotgun (WGS) entry which is preliminary data.</text>
</comment>
<dbReference type="InterPro" id="IPR001045">
    <property type="entry name" value="Spermi_synthase"/>
</dbReference>
<accession>A0ABS4G0W6</accession>
<sequence>MELWFSEFHSEDVKFSVRIDRQLYSGKSDFQKIEVFESPGLGRFFTLDGFIMITEKDEFIYHDMIVHVPMATNPKVENVLVIGAGDGGTVRELTRYKGIKRIDMVEIDKLVVDVCREYFPNSTSGLDDKRVNLYFEDGLAFVRDKVNEYDLIIVDSTDPIGPGEGLFTREFYGNCHKALKEDGILVNQHESPFYPEYAKQMQRAHARITEFFPIASVYQAHIPTYASGHWLFGFASKKLDPVRDLDADSWNRLGLKTGYYNTEIHRGAFALPNYVKELLEGGRNI</sequence>
<evidence type="ECO:0000256" key="4">
    <source>
        <dbReference type="HAMAP-Rule" id="MF_00198"/>
    </source>
</evidence>
<proteinExistence type="inferred from homology"/>
<feature type="binding site" evidence="4">
    <location>
        <position position="62"/>
    </location>
    <ligand>
        <name>spermidine</name>
        <dbReference type="ChEBI" id="CHEBI:57834"/>
    </ligand>
</feature>
<organism evidence="7 8">
    <name type="scientific">Youngiibacter multivorans</name>
    <dbReference type="NCBI Taxonomy" id="937251"/>
    <lineage>
        <taxon>Bacteria</taxon>
        <taxon>Bacillati</taxon>
        <taxon>Bacillota</taxon>
        <taxon>Clostridia</taxon>
        <taxon>Eubacteriales</taxon>
        <taxon>Clostridiaceae</taxon>
        <taxon>Youngiibacter</taxon>
    </lineage>
</organism>
<dbReference type="Gene3D" id="2.30.140.10">
    <property type="entry name" value="Spermidine synthase, tetramerisation domain"/>
    <property type="match status" value="1"/>
</dbReference>
<dbReference type="CDD" id="cd02440">
    <property type="entry name" value="AdoMet_MTases"/>
    <property type="match status" value="1"/>
</dbReference>
<dbReference type="PANTHER" id="PTHR11558">
    <property type="entry name" value="SPERMIDINE/SPERMINE SYNTHASE"/>
    <property type="match status" value="1"/>
</dbReference>
<feature type="domain" description="PABS" evidence="6">
    <location>
        <begin position="2"/>
        <end position="237"/>
    </location>
</feature>
<dbReference type="GO" id="GO:0004766">
    <property type="term" value="F:spermidine synthase activity"/>
    <property type="evidence" value="ECO:0007669"/>
    <property type="project" value="UniProtKB-EC"/>
</dbReference>
<protein>
    <recommendedName>
        <fullName evidence="4">Polyamine aminopropyltransferase</fullName>
    </recommendedName>
    <alternativeName>
        <fullName evidence="4">Putrescine aminopropyltransferase</fullName>
        <shortName evidence="4">PAPT</shortName>
    </alternativeName>
    <alternativeName>
        <fullName evidence="4">Spermidine synthase</fullName>
        <shortName evidence="4">SPDS</shortName>
        <shortName evidence="4">SPDSY</shortName>
        <ecNumber evidence="4">2.5.1.16</ecNumber>
    </alternativeName>
</protein>
<gene>
    <name evidence="4" type="primary">speE</name>
    <name evidence="7" type="ORF">J2Z34_000446</name>
</gene>
<comment type="pathway">
    <text evidence="4">Amine and polyamine biosynthesis; spermidine biosynthesis; spermidine from putrescine: step 1/1.</text>
</comment>
<dbReference type="Pfam" id="PF01564">
    <property type="entry name" value="Spermine_synth"/>
    <property type="match status" value="1"/>
</dbReference>
<feature type="binding site" evidence="4">
    <location>
        <position position="162"/>
    </location>
    <ligand>
        <name>S-methyl-5'-thioadenosine</name>
        <dbReference type="ChEBI" id="CHEBI:17509"/>
    </ligand>
</feature>
<name>A0ABS4G0W6_9CLOT</name>
<comment type="similarity">
    <text evidence="1 4">Belongs to the spermidine/spermine synthase family.</text>
</comment>
<dbReference type="NCBIfam" id="TIGR00417">
    <property type="entry name" value="speE"/>
    <property type="match status" value="1"/>
</dbReference>
<comment type="subunit">
    <text evidence="4">Homodimer or homotetramer.</text>
</comment>
<feature type="binding site" evidence="4">
    <location>
        <begin position="155"/>
        <end position="158"/>
    </location>
    <ligand>
        <name>spermidine</name>
        <dbReference type="ChEBI" id="CHEBI:57834"/>
    </ligand>
</feature>
<dbReference type="Proteomes" id="UP001519271">
    <property type="component" value="Unassembled WGS sequence"/>
</dbReference>
<feature type="binding site" evidence="4">
    <location>
        <position position="31"/>
    </location>
    <ligand>
        <name>S-methyl-5'-thioadenosine</name>
        <dbReference type="ChEBI" id="CHEBI:17509"/>
    </ligand>
</feature>
<evidence type="ECO:0000313" key="8">
    <source>
        <dbReference type="Proteomes" id="UP001519271"/>
    </source>
</evidence>
<dbReference type="EC" id="2.5.1.16" evidence="4"/>
<evidence type="ECO:0000256" key="5">
    <source>
        <dbReference type="PROSITE-ProRule" id="PRU00354"/>
    </source>
</evidence>
<feature type="binding site" evidence="4">
    <location>
        <position position="106"/>
    </location>
    <ligand>
        <name>S-methyl-5'-thioadenosine</name>
        <dbReference type="ChEBI" id="CHEBI:17509"/>
    </ligand>
</feature>